<dbReference type="OrthoDB" id="514823at2759"/>
<dbReference type="AlphaFoldDB" id="A0A7J6BV30"/>
<reference evidence="12 13" key="1">
    <citation type="submission" date="2020-04" db="EMBL/GenBank/DDBJ databases">
        <title>Chromosome-level genome assembly of a cyprinid fish Onychostoma macrolepis by integration of Nanopore Sequencing, Bionano and Hi-C technology.</title>
        <authorList>
            <person name="Wang D."/>
        </authorList>
    </citation>
    <scope>NUCLEOTIDE SEQUENCE [LARGE SCALE GENOMIC DNA]</scope>
    <source>
        <strain evidence="12">SWU-2019</strain>
        <tissue evidence="12">Muscle</tissue>
    </source>
</reference>
<comment type="subcellular location">
    <subcellularLocation>
        <location evidence="2">Cytoplasm</location>
    </subcellularLocation>
    <subcellularLocation>
        <location evidence="1">Nucleus</location>
    </subcellularLocation>
</comment>
<feature type="compositionally biased region" description="Polar residues" evidence="11">
    <location>
        <begin position="438"/>
        <end position="448"/>
    </location>
</feature>
<evidence type="ECO:0000256" key="10">
    <source>
        <dbReference type="ARBA" id="ARBA00083711"/>
    </source>
</evidence>
<dbReference type="GO" id="GO:1904161">
    <property type="term" value="P:DNA synthesis involved in UV-damage excision repair"/>
    <property type="evidence" value="ECO:0007669"/>
    <property type="project" value="TreeGrafter"/>
</dbReference>
<dbReference type="FunFam" id="3.90.1030.20:FF:000001">
    <property type="entry name" value="DNA polymerase delta 3, accessory subunit"/>
    <property type="match status" value="1"/>
</dbReference>
<dbReference type="Proteomes" id="UP000579812">
    <property type="component" value="Unassembled WGS sequence"/>
</dbReference>
<dbReference type="GO" id="GO:0005737">
    <property type="term" value="C:cytoplasm"/>
    <property type="evidence" value="ECO:0007669"/>
    <property type="project" value="UniProtKB-SubCell"/>
</dbReference>
<keyword evidence="8" id="KW-0234">DNA repair</keyword>
<feature type="compositionally biased region" description="Basic residues" evidence="11">
    <location>
        <begin position="369"/>
        <end position="378"/>
    </location>
</feature>
<evidence type="ECO:0000256" key="4">
    <source>
        <dbReference type="ARBA" id="ARBA00022490"/>
    </source>
</evidence>
<evidence type="ECO:0000313" key="13">
    <source>
        <dbReference type="Proteomes" id="UP000579812"/>
    </source>
</evidence>
<dbReference type="PANTHER" id="PTHR17598">
    <property type="entry name" value="DNA POLYMERASE DELTA SUBUNIT 3"/>
    <property type="match status" value="1"/>
</dbReference>
<keyword evidence="5" id="KW-0235">DNA replication</keyword>
<evidence type="ECO:0000256" key="11">
    <source>
        <dbReference type="SAM" id="MobiDB-lite"/>
    </source>
</evidence>
<accession>A0A7J6BV30</accession>
<dbReference type="GO" id="GO:0003887">
    <property type="term" value="F:DNA-directed DNA polymerase activity"/>
    <property type="evidence" value="ECO:0007669"/>
    <property type="project" value="TreeGrafter"/>
</dbReference>
<dbReference type="GO" id="GO:0043625">
    <property type="term" value="C:delta DNA polymerase complex"/>
    <property type="evidence" value="ECO:0007669"/>
    <property type="project" value="InterPro"/>
</dbReference>
<dbReference type="EMBL" id="JAAMOB010000021">
    <property type="protein sequence ID" value="KAF4098601.1"/>
    <property type="molecule type" value="Genomic_DNA"/>
</dbReference>
<evidence type="ECO:0000256" key="1">
    <source>
        <dbReference type="ARBA" id="ARBA00004123"/>
    </source>
</evidence>
<evidence type="ECO:0000313" key="12">
    <source>
        <dbReference type="EMBL" id="KAF4098601.1"/>
    </source>
</evidence>
<dbReference type="Gene3D" id="3.90.1030.20">
    <property type="entry name" value="DNA polymerase delta, p66 (Cdc27) subunit, wHTH domain"/>
    <property type="match status" value="1"/>
</dbReference>
<dbReference type="InterPro" id="IPR041913">
    <property type="entry name" value="POLD3_sf"/>
</dbReference>
<proteinExistence type="predicted"/>
<dbReference type="Pfam" id="PF09507">
    <property type="entry name" value="CDC27"/>
    <property type="match status" value="1"/>
</dbReference>
<evidence type="ECO:0000256" key="7">
    <source>
        <dbReference type="ARBA" id="ARBA00022769"/>
    </source>
</evidence>
<comment type="caution">
    <text evidence="12">The sequence shown here is derived from an EMBL/GenBank/DDBJ whole genome shotgun (WGS) entry which is preliminary data.</text>
</comment>
<dbReference type="GO" id="GO:0006297">
    <property type="term" value="P:nucleotide-excision repair, DNA gap filling"/>
    <property type="evidence" value="ECO:0007669"/>
    <property type="project" value="TreeGrafter"/>
</dbReference>
<feature type="compositionally biased region" description="Basic and acidic residues" evidence="11">
    <location>
        <begin position="356"/>
        <end position="368"/>
    </location>
</feature>
<feature type="compositionally biased region" description="Basic and acidic residues" evidence="11">
    <location>
        <begin position="240"/>
        <end position="254"/>
    </location>
</feature>
<feature type="compositionally biased region" description="Polar residues" evidence="11">
    <location>
        <begin position="256"/>
        <end position="274"/>
    </location>
</feature>
<feature type="compositionally biased region" description="Basic and acidic residues" evidence="11">
    <location>
        <begin position="275"/>
        <end position="284"/>
    </location>
</feature>
<organism evidence="12 13">
    <name type="scientific">Onychostoma macrolepis</name>
    <dbReference type="NCBI Taxonomy" id="369639"/>
    <lineage>
        <taxon>Eukaryota</taxon>
        <taxon>Metazoa</taxon>
        <taxon>Chordata</taxon>
        <taxon>Craniata</taxon>
        <taxon>Vertebrata</taxon>
        <taxon>Euteleostomi</taxon>
        <taxon>Actinopterygii</taxon>
        <taxon>Neopterygii</taxon>
        <taxon>Teleostei</taxon>
        <taxon>Ostariophysi</taxon>
        <taxon>Cypriniformes</taxon>
        <taxon>Cyprinidae</taxon>
        <taxon>Acrossocheilinae</taxon>
        <taxon>Onychostoma</taxon>
    </lineage>
</organism>
<keyword evidence="4" id="KW-0963">Cytoplasm</keyword>
<gene>
    <name evidence="12" type="ORF">G5714_020631</name>
</gene>
<keyword evidence="9" id="KW-0539">Nucleus</keyword>
<evidence type="ECO:0000256" key="5">
    <source>
        <dbReference type="ARBA" id="ARBA00022705"/>
    </source>
</evidence>
<protein>
    <recommendedName>
        <fullName evidence="3">DNA polymerase delta subunit 3</fullName>
    </recommendedName>
    <alternativeName>
        <fullName evidence="10">DNA polymerase delta subunit p66</fullName>
    </alternativeName>
</protein>
<dbReference type="GO" id="GO:0006271">
    <property type="term" value="P:DNA strand elongation involved in DNA replication"/>
    <property type="evidence" value="ECO:0007669"/>
    <property type="project" value="TreeGrafter"/>
</dbReference>
<feature type="compositionally biased region" description="Polar residues" evidence="11">
    <location>
        <begin position="170"/>
        <end position="179"/>
    </location>
</feature>
<feature type="compositionally biased region" description="Polar residues" evidence="11">
    <location>
        <begin position="215"/>
        <end position="231"/>
    </location>
</feature>
<keyword evidence="13" id="KW-1185">Reference proteome</keyword>
<evidence type="ECO:0000256" key="3">
    <source>
        <dbReference type="ARBA" id="ARBA00017589"/>
    </source>
</evidence>
<keyword evidence="7" id="KW-0228">DNA excision</keyword>
<keyword evidence="6" id="KW-0227">DNA damage</keyword>
<feature type="compositionally biased region" description="Polar residues" evidence="11">
    <location>
        <begin position="412"/>
        <end position="421"/>
    </location>
</feature>
<evidence type="ECO:0000256" key="6">
    <source>
        <dbReference type="ARBA" id="ARBA00022763"/>
    </source>
</evidence>
<evidence type="ECO:0000256" key="8">
    <source>
        <dbReference type="ARBA" id="ARBA00023204"/>
    </source>
</evidence>
<feature type="region of interest" description="Disordered" evidence="11">
    <location>
        <begin position="159"/>
        <end position="457"/>
    </location>
</feature>
<evidence type="ECO:0000256" key="9">
    <source>
        <dbReference type="ARBA" id="ARBA00023242"/>
    </source>
</evidence>
<dbReference type="InterPro" id="IPR019038">
    <property type="entry name" value="POLD3"/>
</dbReference>
<feature type="compositionally biased region" description="Basic and acidic residues" evidence="11">
    <location>
        <begin position="293"/>
        <end position="306"/>
    </location>
</feature>
<evidence type="ECO:0000256" key="2">
    <source>
        <dbReference type="ARBA" id="ARBA00004496"/>
    </source>
</evidence>
<dbReference type="PANTHER" id="PTHR17598:SF13">
    <property type="entry name" value="DNA POLYMERASE DELTA SUBUNIT 3"/>
    <property type="match status" value="1"/>
</dbReference>
<name>A0A7J6BV30_9TELE</name>
<sequence length="457" mass="50962">MDDLYLDNIDEFVNDQNKIVTYKWLSLTLGVHVNTAKQMLYHYLQQKRNESSGTPLHATYLVSGKCVENGNTCHKVSVVREDKLDAVKAKMDVTISVHVYSVQRAELKDSSPLYNADYDAVKENLKNCNKYSAIRCAAAVPISSAELQRAQEMALVPPAEKEISKPGLNENASATSKPSAKQPAGIMGMFASKNASKSQESSKEVKTEQKVDSSLVETSKSKTASKANPMSNFFGKSAQKKADEKPNKSIKEETDGNSTASATASMKQSQTSAKSEIDIKEEQSKVTNALKVESQDTRNKTKRPEIVDSDDEKIESQQKKRRRIKKPQPDSSDDEVVPDSPPVPNVHTPSPKKQVKREPVSHQESSEVKRRKRRRVLKSKTFVDEEGAFVTEKGYVSESYSESEEEPEPNSQAKDSSSLKQSFGKREEEKKEKNQKKTSTANKPTKQPSIMGFFQKK</sequence>
<feature type="compositionally biased region" description="Basic and acidic residues" evidence="11">
    <location>
        <begin position="200"/>
        <end position="211"/>
    </location>
</feature>